<dbReference type="Proteomes" id="UP001329915">
    <property type="component" value="Chromosome"/>
</dbReference>
<dbReference type="KEGG" id="dbc:MFMK1_002110"/>
<reference evidence="1 2" key="1">
    <citation type="submission" date="2023-04" db="EMBL/GenBank/DDBJ databases">
        <authorList>
            <person name="Hsu D."/>
        </authorList>
    </citation>
    <scope>NUCLEOTIDE SEQUENCE [LARGE SCALE GENOMIC DNA]</scope>
    <source>
        <strain evidence="1 2">MK1</strain>
    </source>
</reference>
<evidence type="ECO:0000313" key="2">
    <source>
        <dbReference type="Proteomes" id="UP001329915"/>
    </source>
</evidence>
<gene>
    <name evidence="1" type="ORF">MFMK1_002110</name>
</gene>
<sequence>MLNPELNPEGIFPGDRLVVKHFDPRFDIVILMENTVVEPVPFETESLRDDNLYSRQKIVG</sequence>
<keyword evidence="2" id="KW-1185">Reference proteome</keyword>
<evidence type="ECO:0000313" key="1">
    <source>
        <dbReference type="EMBL" id="WRO22285.1"/>
    </source>
</evidence>
<accession>A0AAU0UMY2</accession>
<protein>
    <submittedName>
        <fullName evidence="1">Uncharacterized protein</fullName>
    </submittedName>
</protein>
<dbReference type="RefSeq" id="WP_366921699.1">
    <property type="nucleotide sequence ID" value="NZ_CP121694.1"/>
</dbReference>
<dbReference type="EMBL" id="CP121694">
    <property type="protein sequence ID" value="WRO22285.1"/>
    <property type="molecule type" value="Genomic_DNA"/>
</dbReference>
<dbReference type="AlphaFoldDB" id="A0AAU0UMY2"/>
<name>A0AAU0UMY2_9FIRM</name>
<proteinExistence type="predicted"/>
<organism evidence="1 2">
    <name type="scientific">Metallumcola ferriviriculae</name>
    <dbReference type="NCBI Taxonomy" id="3039180"/>
    <lineage>
        <taxon>Bacteria</taxon>
        <taxon>Bacillati</taxon>
        <taxon>Bacillota</taxon>
        <taxon>Clostridia</taxon>
        <taxon>Neomoorellales</taxon>
        <taxon>Desulfitibacteraceae</taxon>
        <taxon>Metallumcola</taxon>
    </lineage>
</organism>